<evidence type="ECO:0000313" key="2">
    <source>
        <dbReference type="EMBL" id="RBP36913.1"/>
    </source>
</evidence>
<comment type="caution">
    <text evidence="2">The sequence shown here is derived from an EMBL/GenBank/DDBJ whole genome shotgun (WGS) entry which is preliminary data.</text>
</comment>
<organism evidence="2 3">
    <name type="scientific">Roseimicrobium gellanilyticum</name>
    <dbReference type="NCBI Taxonomy" id="748857"/>
    <lineage>
        <taxon>Bacteria</taxon>
        <taxon>Pseudomonadati</taxon>
        <taxon>Verrucomicrobiota</taxon>
        <taxon>Verrucomicrobiia</taxon>
        <taxon>Verrucomicrobiales</taxon>
        <taxon>Verrucomicrobiaceae</taxon>
        <taxon>Roseimicrobium</taxon>
    </lineage>
</organism>
<gene>
    <name evidence="2" type="ORF">DES53_11554</name>
</gene>
<dbReference type="AlphaFoldDB" id="A0A366H4H6"/>
<sequence>MNADITHLKTRAEQAVPMWPKRKPGPVGRWSPLWPVYADLRRKGFTIREAIDWLIREGAVPANDRKKAEYGLPMVDSRRRRGEVPASGVEPGLKPRKKTSAATPTAALATKSPRRTLSVAQPVARQDA</sequence>
<name>A0A366H4H6_9BACT</name>
<evidence type="ECO:0000313" key="3">
    <source>
        <dbReference type="Proteomes" id="UP000253426"/>
    </source>
</evidence>
<feature type="region of interest" description="Disordered" evidence="1">
    <location>
        <begin position="71"/>
        <end position="128"/>
    </location>
</feature>
<accession>A0A366H4H6</accession>
<evidence type="ECO:0000256" key="1">
    <source>
        <dbReference type="SAM" id="MobiDB-lite"/>
    </source>
</evidence>
<keyword evidence="3" id="KW-1185">Reference proteome</keyword>
<protein>
    <submittedName>
        <fullName evidence="2">Uncharacterized protein</fullName>
    </submittedName>
</protein>
<reference evidence="2 3" key="1">
    <citation type="submission" date="2018-06" db="EMBL/GenBank/DDBJ databases">
        <title>Genomic Encyclopedia of Type Strains, Phase IV (KMG-IV): sequencing the most valuable type-strain genomes for metagenomic binning, comparative biology and taxonomic classification.</title>
        <authorList>
            <person name="Goeker M."/>
        </authorList>
    </citation>
    <scope>NUCLEOTIDE SEQUENCE [LARGE SCALE GENOMIC DNA]</scope>
    <source>
        <strain evidence="2 3">DSM 25532</strain>
    </source>
</reference>
<feature type="compositionally biased region" description="Low complexity" evidence="1">
    <location>
        <begin position="100"/>
        <end position="111"/>
    </location>
</feature>
<dbReference type="Proteomes" id="UP000253426">
    <property type="component" value="Unassembled WGS sequence"/>
</dbReference>
<dbReference type="EMBL" id="QNRR01000015">
    <property type="protein sequence ID" value="RBP36913.1"/>
    <property type="molecule type" value="Genomic_DNA"/>
</dbReference>
<proteinExistence type="predicted"/>
<dbReference type="RefSeq" id="WP_113961693.1">
    <property type="nucleotide sequence ID" value="NZ_QNRR01000015.1"/>
</dbReference>